<dbReference type="Gene3D" id="3.40.50.1820">
    <property type="entry name" value="alpha/beta hydrolase"/>
    <property type="match status" value="1"/>
</dbReference>
<organism evidence="3 4">
    <name type="scientific">Cymbomonas tetramitiformis</name>
    <dbReference type="NCBI Taxonomy" id="36881"/>
    <lineage>
        <taxon>Eukaryota</taxon>
        <taxon>Viridiplantae</taxon>
        <taxon>Chlorophyta</taxon>
        <taxon>Pyramimonadophyceae</taxon>
        <taxon>Pyramimonadales</taxon>
        <taxon>Pyramimonadaceae</taxon>
        <taxon>Cymbomonas</taxon>
    </lineage>
</organism>
<evidence type="ECO:0000313" key="4">
    <source>
        <dbReference type="Proteomes" id="UP001190700"/>
    </source>
</evidence>
<protein>
    <recommendedName>
        <fullName evidence="2">Dienelactone hydrolase domain-containing protein</fullName>
    </recommendedName>
</protein>
<feature type="compositionally biased region" description="Polar residues" evidence="1">
    <location>
        <begin position="1"/>
        <end position="12"/>
    </location>
</feature>
<accession>A0AAE0BZS4</accession>
<dbReference type="PANTHER" id="PTHR17630:SF44">
    <property type="entry name" value="PROTEIN AIM2"/>
    <property type="match status" value="1"/>
</dbReference>
<evidence type="ECO:0000313" key="3">
    <source>
        <dbReference type="EMBL" id="KAK3245104.1"/>
    </source>
</evidence>
<reference evidence="3 4" key="1">
    <citation type="journal article" date="2015" name="Genome Biol. Evol.">
        <title>Comparative Genomics of a Bacterivorous Green Alga Reveals Evolutionary Causalities and Consequences of Phago-Mixotrophic Mode of Nutrition.</title>
        <authorList>
            <person name="Burns J.A."/>
            <person name="Paasch A."/>
            <person name="Narechania A."/>
            <person name="Kim E."/>
        </authorList>
    </citation>
    <scope>NUCLEOTIDE SEQUENCE [LARGE SCALE GENOMIC DNA]</scope>
    <source>
        <strain evidence="3 4">PLY_AMNH</strain>
    </source>
</reference>
<gene>
    <name evidence="3" type="ORF">CYMTET_45310</name>
</gene>
<dbReference type="Proteomes" id="UP001190700">
    <property type="component" value="Unassembled WGS sequence"/>
</dbReference>
<name>A0AAE0BZS4_9CHLO</name>
<comment type="caution">
    <text evidence="3">The sequence shown here is derived from an EMBL/GenBank/DDBJ whole genome shotgun (WGS) entry which is preliminary data.</text>
</comment>
<feature type="domain" description="Dienelactone hydrolase" evidence="2">
    <location>
        <begin position="48"/>
        <end position="275"/>
    </location>
</feature>
<dbReference type="InterPro" id="IPR002925">
    <property type="entry name" value="Dienelactn_hydro"/>
</dbReference>
<dbReference type="PANTHER" id="PTHR17630">
    <property type="entry name" value="DIENELACTONE HYDROLASE"/>
    <property type="match status" value="1"/>
</dbReference>
<dbReference type="EMBL" id="LGRX02031008">
    <property type="protein sequence ID" value="KAK3245104.1"/>
    <property type="molecule type" value="Genomic_DNA"/>
</dbReference>
<proteinExistence type="predicted"/>
<evidence type="ECO:0000256" key="1">
    <source>
        <dbReference type="SAM" id="MobiDB-lite"/>
    </source>
</evidence>
<sequence length="275" mass="31367">MGNAFQRWSTATPCCPPGSEPIKPAASDYEPRGKTITLSRQDGGKPITVYLSPPPKPSSAAVLVAHDIGGPFTGRHKEVCDQLAEQGYWVALPDLFKAPMPLVFPPWFRFPYLFPTIYRNMTRPWKEMEQDVSKVIEHLVESEKVERIGLLGFCYGAFTVFKAGGEKFTKAHPEKQKNKKPMFVTSQSEDKWEIVKSVCVPQMVLATNWEPADWRPGGKVESILKQKEELPDCRFEGFPNQKHGFFIRGDIQKEEVKKDVDRAFQLTLEFFHQYL</sequence>
<dbReference type="Pfam" id="PF01738">
    <property type="entry name" value="DLH"/>
    <property type="match status" value="1"/>
</dbReference>
<dbReference type="AlphaFoldDB" id="A0AAE0BZS4"/>
<feature type="region of interest" description="Disordered" evidence="1">
    <location>
        <begin position="1"/>
        <end position="30"/>
    </location>
</feature>
<dbReference type="SUPFAM" id="SSF53474">
    <property type="entry name" value="alpha/beta-Hydrolases"/>
    <property type="match status" value="1"/>
</dbReference>
<evidence type="ECO:0000259" key="2">
    <source>
        <dbReference type="Pfam" id="PF01738"/>
    </source>
</evidence>
<dbReference type="GO" id="GO:0016787">
    <property type="term" value="F:hydrolase activity"/>
    <property type="evidence" value="ECO:0007669"/>
    <property type="project" value="InterPro"/>
</dbReference>
<dbReference type="InterPro" id="IPR029058">
    <property type="entry name" value="AB_hydrolase_fold"/>
</dbReference>
<keyword evidence="4" id="KW-1185">Reference proteome</keyword>